<dbReference type="PANTHER" id="PTHR11695">
    <property type="entry name" value="ALCOHOL DEHYDROGENASE RELATED"/>
    <property type="match status" value="1"/>
</dbReference>
<feature type="transmembrane region" description="Helical" evidence="1">
    <location>
        <begin position="97"/>
        <end position="118"/>
    </location>
</feature>
<dbReference type="SUPFAM" id="SSF50129">
    <property type="entry name" value="GroES-like"/>
    <property type="match status" value="1"/>
</dbReference>
<dbReference type="Gene3D" id="3.40.50.720">
    <property type="entry name" value="NAD(P)-binding Rossmann-like Domain"/>
    <property type="match status" value="1"/>
</dbReference>
<dbReference type="EMBL" id="GDRN01071489">
    <property type="protein sequence ID" value="JAI63676.1"/>
    <property type="molecule type" value="Transcribed_RNA"/>
</dbReference>
<dbReference type="GO" id="GO:0016491">
    <property type="term" value="F:oxidoreductase activity"/>
    <property type="evidence" value="ECO:0007669"/>
    <property type="project" value="InterPro"/>
</dbReference>
<keyword evidence="1" id="KW-0812">Transmembrane</keyword>
<dbReference type="Pfam" id="PF08240">
    <property type="entry name" value="ADH_N"/>
    <property type="match status" value="1"/>
</dbReference>
<dbReference type="GO" id="GO:0005739">
    <property type="term" value="C:mitochondrion"/>
    <property type="evidence" value="ECO:0007669"/>
    <property type="project" value="TreeGrafter"/>
</dbReference>
<protein>
    <recommendedName>
        <fullName evidence="2">Enoyl reductase (ER) domain-containing protein</fullName>
    </recommendedName>
</protein>
<feature type="domain" description="Enoyl reductase (ER)" evidence="2">
    <location>
        <begin position="138"/>
        <end position="473"/>
    </location>
</feature>
<organism evidence="3">
    <name type="scientific">Scylla olivacea</name>
    <name type="common">Orange mud crab</name>
    <name type="synonym">Cancer olivacea</name>
    <dbReference type="NCBI Taxonomy" id="85551"/>
    <lineage>
        <taxon>Eukaryota</taxon>
        <taxon>Metazoa</taxon>
        <taxon>Ecdysozoa</taxon>
        <taxon>Arthropoda</taxon>
        <taxon>Crustacea</taxon>
        <taxon>Multicrustacea</taxon>
        <taxon>Malacostraca</taxon>
        <taxon>Eumalacostraca</taxon>
        <taxon>Eucarida</taxon>
        <taxon>Decapoda</taxon>
        <taxon>Pleocyemata</taxon>
        <taxon>Brachyura</taxon>
        <taxon>Eubrachyura</taxon>
        <taxon>Portunoidea</taxon>
        <taxon>Portunidae</taxon>
        <taxon>Portuninae</taxon>
        <taxon>Scylla</taxon>
    </lineage>
</organism>
<dbReference type="Pfam" id="PF13602">
    <property type="entry name" value="ADH_zinc_N_2"/>
    <property type="match status" value="1"/>
</dbReference>
<reference evidence="3" key="1">
    <citation type="submission" date="2015-09" db="EMBL/GenBank/DDBJ databases">
        <title>Scylla olivacea transcriptome.</title>
        <authorList>
            <person name="Ikhwanuddin M."/>
        </authorList>
    </citation>
    <scope>NUCLEOTIDE SEQUENCE</scope>
</reference>
<proteinExistence type="predicted"/>
<evidence type="ECO:0000256" key="1">
    <source>
        <dbReference type="SAM" id="Phobius"/>
    </source>
</evidence>
<dbReference type="Gene3D" id="3.90.180.10">
    <property type="entry name" value="Medium-chain alcohol dehydrogenases, catalytic domain"/>
    <property type="match status" value="1"/>
</dbReference>
<evidence type="ECO:0000313" key="3">
    <source>
        <dbReference type="EMBL" id="JAI63676.1"/>
    </source>
</evidence>
<evidence type="ECO:0000259" key="2">
    <source>
        <dbReference type="SMART" id="SM00829"/>
    </source>
</evidence>
<dbReference type="PANTHER" id="PTHR11695:SF294">
    <property type="entry name" value="RETICULON-4-INTERACTING PROTEIN 1, MITOCHONDRIAL"/>
    <property type="match status" value="1"/>
</dbReference>
<keyword evidence="1" id="KW-1133">Transmembrane helix</keyword>
<dbReference type="SMART" id="SM00829">
    <property type="entry name" value="PKS_ER"/>
    <property type="match status" value="1"/>
</dbReference>
<dbReference type="SUPFAM" id="SSF51735">
    <property type="entry name" value="NAD(P)-binding Rossmann-fold domains"/>
    <property type="match status" value="1"/>
</dbReference>
<sequence length="492" mass="53918">MDHLLFLAQERADSAWLALHSSGSQLTNSLSSLKDGARTSFQNALNSFRNQKFGEEVADRVRRWLAHLREVLSAVKPSEIYDRLFIFFVTEVTRTHMYFGGACFFFGGIFGMFVGMRLRSSLVAPQRMRAVVINSYKGIEAIGVVEDVVAPRIVEPHQVLVQVKAAGIDYLDIKVAQGYGRVLRQQLNKYNPNTEGEFPVVLGRDCSGVVVAVGRDVSRVEQGEEVWLAVPFYHPGTLSEYVVVSEEHVAPKPSQLTYEGAAALPYSILTAWDALVTQAGLGPQSTAGKRVLVHAGVSGVGVVALQLVRAWGGSITTTVSTRAAPLAHMLGAEDVITYDNSNFDKELLMREKYDVILNTVGQVLHDSCLKYCLPGGIVVTTTSSQLPSDSYGYIAGGLYSLYLRAKYWFVKTPWLTGGRLGTLEVKGDILEKVVPLINSGQLQAVVDKAYSAQDAEVAFAHVAKGEQIGRTVVRFSINTPVRNLGMAFWQDH</sequence>
<dbReference type="InterPro" id="IPR050700">
    <property type="entry name" value="YIM1/Zinc_Alcohol_DH_Fams"/>
</dbReference>
<dbReference type="AlphaFoldDB" id="A0A0P4WI18"/>
<keyword evidence="1" id="KW-0472">Membrane</keyword>
<dbReference type="InterPro" id="IPR011032">
    <property type="entry name" value="GroES-like_sf"/>
</dbReference>
<dbReference type="InterPro" id="IPR036291">
    <property type="entry name" value="NAD(P)-bd_dom_sf"/>
</dbReference>
<dbReference type="EMBL" id="GDRN01071490">
    <property type="protein sequence ID" value="JAI63675.1"/>
    <property type="molecule type" value="Transcribed_RNA"/>
</dbReference>
<accession>A0A0P4WI18</accession>
<name>A0A0P4WI18_SCYOL</name>
<dbReference type="InterPro" id="IPR020843">
    <property type="entry name" value="ER"/>
</dbReference>
<dbReference type="EMBL" id="GDRN01071488">
    <property type="protein sequence ID" value="JAI63677.1"/>
    <property type="molecule type" value="Transcribed_RNA"/>
</dbReference>
<dbReference type="InterPro" id="IPR013154">
    <property type="entry name" value="ADH-like_N"/>
</dbReference>